<evidence type="ECO:0000256" key="4">
    <source>
        <dbReference type="ARBA" id="ARBA00022692"/>
    </source>
</evidence>
<name>A0A2W7NUZ1_9RHOB</name>
<evidence type="ECO:0000256" key="1">
    <source>
        <dbReference type="ARBA" id="ARBA00004651"/>
    </source>
</evidence>
<dbReference type="Proteomes" id="UP000248916">
    <property type="component" value="Unassembled WGS sequence"/>
</dbReference>
<keyword evidence="3" id="KW-1003">Cell membrane</keyword>
<dbReference type="EMBL" id="QKZL01000005">
    <property type="protein sequence ID" value="PZX17166.1"/>
    <property type="molecule type" value="Genomic_DNA"/>
</dbReference>
<feature type="transmembrane region" description="Helical" evidence="7">
    <location>
        <begin position="137"/>
        <end position="159"/>
    </location>
</feature>
<organism evidence="9 10">
    <name type="scientific">Palleronia aestuarii</name>
    <dbReference type="NCBI Taxonomy" id="568105"/>
    <lineage>
        <taxon>Bacteria</taxon>
        <taxon>Pseudomonadati</taxon>
        <taxon>Pseudomonadota</taxon>
        <taxon>Alphaproteobacteria</taxon>
        <taxon>Rhodobacterales</taxon>
        <taxon>Roseobacteraceae</taxon>
        <taxon>Palleronia</taxon>
    </lineage>
</organism>
<dbReference type="SUPFAM" id="SSF161098">
    <property type="entry name" value="MetI-like"/>
    <property type="match status" value="1"/>
</dbReference>
<dbReference type="InterPro" id="IPR000515">
    <property type="entry name" value="MetI-like"/>
</dbReference>
<dbReference type="Gene3D" id="1.10.3720.10">
    <property type="entry name" value="MetI-like"/>
    <property type="match status" value="1"/>
</dbReference>
<comment type="caution">
    <text evidence="9">The sequence shown here is derived from an EMBL/GenBank/DDBJ whole genome shotgun (WGS) entry which is preliminary data.</text>
</comment>
<dbReference type="InterPro" id="IPR035906">
    <property type="entry name" value="MetI-like_sf"/>
</dbReference>
<dbReference type="GO" id="GO:0005886">
    <property type="term" value="C:plasma membrane"/>
    <property type="evidence" value="ECO:0007669"/>
    <property type="project" value="UniProtKB-SubCell"/>
</dbReference>
<feature type="transmembrane region" description="Helical" evidence="7">
    <location>
        <begin position="12"/>
        <end position="30"/>
    </location>
</feature>
<evidence type="ECO:0000256" key="5">
    <source>
        <dbReference type="ARBA" id="ARBA00022989"/>
    </source>
</evidence>
<feature type="transmembrane region" description="Helical" evidence="7">
    <location>
        <begin position="238"/>
        <end position="265"/>
    </location>
</feature>
<dbReference type="GO" id="GO:0055085">
    <property type="term" value="P:transmembrane transport"/>
    <property type="evidence" value="ECO:0007669"/>
    <property type="project" value="InterPro"/>
</dbReference>
<evidence type="ECO:0000256" key="2">
    <source>
        <dbReference type="ARBA" id="ARBA00022448"/>
    </source>
</evidence>
<dbReference type="Pfam" id="PF00528">
    <property type="entry name" value="BPD_transp_1"/>
    <property type="match status" value="1"/>
</dbReference>
<proteinExistence type="inferred from homology"/>
<keyword evidence="5 7" id="KW-1133">Transmembrane helix</keyword>
<keyword evidence="10" id="KW-1185">Reference proteome</keyword>
<keyword evidence="2 7" id="KW-0813">Transport</keyword>
<sequence length="319" mass="34057">MIRYVAIRSLTAIFLVWVVVTLVFMLLHLVPGDPAELLLSQGSIAADPAAVAALRERMGLNDPIWQQYLDHLGGVVTGDFGASFRDGAPVAEQIATRLPRTLEIIIAAAVIAAAAGIPVGTYAAIRAGGRVDGFVNFLASAAMSTPVFVVGSVVILLFAQQLRILPAGGYVPFSVDPVQHLKLLLMPAGTVALALWAVIVRMSRGAVLEVLQRDYVRTARAKGLGRGPILRRHVVRTALIPVLTVLGLEMGTLIGGTVLVEYVFNWPGLSGYLVAAVDARDYPEVVGIVMTISVIFVFLNLAVDLVNALLDPRISLVRR</sequence>
<protein>
    <submittedName>
        <fullName evidence="9">Peptide/nickel transport system permease protein</fullName>
    </submittedName>
</protein>
<evidence type="ECO:0000313" key="10">
    <source>
        <dbReference type="Proteomes" id="UP000248916"/>
    </source>
</evidence>
<feature type="transmembrane region" description="Helical" evidence="7">
    <location>
        <begin position="104"/>
        <end position="125"/>
    </location>
</feature>
<dbReference type="OrthoDB" id="9807402at2"/>
<evidence type="ECO:0000256" key="6">
    <source>
        <dbReference type="ARBA" id="ARBA00023136"/>
    </source>
</evidence>
<dbReference type="PANTHER" id="PTHR43163">
    <property type="entry name" value="DIPEPTIDE TRANSPORT SYSTEM PERMEASE PROTEIN DPPB-RELATED"/>
    <property type="match status" value="1"/>
</dbReference>
<dbReference type="PANTHER" id="PTHR43163:SF6">
    <property type="entry name" value="DIPEPTIDE TRANSPORT SYSTEM PERMEASE PROTEIN DPPB-RELATED"/>
    <property type="match status" value="1"/>
</dbReference>
<gene>
    <name evidence="9" type="ORF">LX81_01798</name>
</gene>
<evidence type="ECO:0000259" key="8">
    <source>
        <dbReference type="PROSITE" id="PS50928"/>
    </source>
</evidence>
<feature type="domain" description="ABC transmembrane type-1" evidence="8">
    <location>
        <begin position="98"/>
        <end position="307"/>
    </location>
</feature>
<reference evidence="9 10" key="1">
    <citation type="submission" date="2018-06" db="EMBL/GenBank/DDBJ databases">
        <title>Genomic Encyclopedia of Archaeal and Bacterial Type Strains, Phase II (KMG-II): from individual species to whole genera.</title>
        <authorList>
            <person name="Goeker M."/>
        </authorList>
    </citation>
    <scope>NUCLEOTIDE SEQUENCE [LARGE SCALE GENOMIC DNA]</scope>
    <source>
        <strain evidence="9 10">DSM 22009</strain>
    </source>
</reference>
<evidence type="ECO:0000256" key="7">
    <source>
        <dbReference type="RuleBase" id="RU363032"/>
    </source>
</evidence>
<keyword evidence="6 7" id="KW-0472">Membrane</keyword>
<keyword evidence="4 7" id="KW-0812">Transmembrane</keyword>
<dbReference type="InterPro" id="IPR045621">
    <property type="entry name" value="BPD_transp_1_N"/>
</dbReference>
<dbReference type="Pfam" id="PF19300">
    <property type="entry name" value="BPD_transp_1_N"/>
    <property type="match status" value="1"/>
</dbReference>
<dbReference type="AlphaFoldDB" id="A0A2W7NUZ1"/>
<comment type="similarity">
    <text evidence="7">Belongs to the binding-protein-dependent transport system permease family.</text>
</comment>
<feature type="transmembrane region" description="Helical" evidence="7">
    <location>
        <begin position="179"/>
        <end position="199"/>
    </location>
</feature>
<dbReference type="CDD" id="cd06261">
    <property type="entry name" value="TM_PBP2"/>
    <property type="match status" value="1"/>
</dbReference>
<evidence type="ECO:0000313" key="9">
    <source>
        <dbReference type="EMBL" id="PZX17166.1"/>
    </source>
</evidence>
<comment type="subcellular location">
    <subcellularLocation>
        <location evidence="1 7">Cell membrane</location>
        <topology evidence="1 7">Multi-pass membrane protein</topology>
    </subcellularLocation>
</comment>
<accession>A0A2W7NUZ1</accession>
<dbReference type="RefSeq" id="WP_111536936.1">
    <property type="nucleotide sequence ID" value="NZ_QKZL01000005.1"/>
</dbReference>
<dbReference type="PROSITE" id="PS50928">
    <property type="entry name" value="ABC_TM1"/>
    <property type="match status" value="1"/>
</dbReference>
<feature type="transmembrane region" description="Helical" evidence="7">
    <location>
        <begin position="285"/>
        <end position="310"/>
    </location>
</feature>
<evidence type="ECO:0000256" key="3">
    <source>
        <dbReference type="ARBA" id="ARBA00022475"/>
    </source>
</evidence>